<sequence>MPAPLFRDPIYDCPTDPTIIWNREEKQWYLFYTQRRAADTSTGVSWVHGTKIGIAVSKDGGKWLYRGTLEGLDIEKGHNTFWAPEILWAEGCYHMYVSYITGIPTDWEYPRQMLHYTSDDLWDWEFQGRIDLNSQRVIDACVYEVAPHQYKMWYKDEEKESRTYAAVSSDLYHWEVLGEEVSDCAQEGPNVFELDGIKWMISDYWHGLAVYRSEDFAHWGRCADILEKSGTRPLDRGLGHHADVLVKDGRAFLFYFCHPYAGEDEAERAAMENLPKSIRNNAVVQAAELKVKDGQLVCDRNAQVVWEMEE</sequence>
<dbReference type="Gene3D" id="2.115.10.20">
    <property type="entry name" value="Glycosyl hydrolase domain, family 43"/>
    <property type="match status" value="1"/>
</dbReference>
<reference evidence="1" key="1">
    <citation type="submission" date="2018-08" db="EMBL/GenBank/DDBJ databases">
        <title>A genome reference for cultivated species of the human gut microbiota.</title>
        <authorList>
            <person name="Zou Y."/>
            <person name="Xue W."/>
            <person name="Luo G."/>
        </authorList>
    </citation>
    <scope>NUCLEOTIDE SEQUENCE [LARGE SCALE GENOMIC DNA]</scope>
    <source>
        <strain evidence="1">TF05-5AC</strain>
    </source>
</reference>
<dbReference type="InterPro" id="IPR023296">
    <property type="entry name" value="Glyco_hydro_beta-prop_sf"/>
</dbReference>
<dbReference type="CDD" id="cd08984">
    <property type="entry name" value="GH43-like"/>
    <property type="match status" value="1"/>
</dbReference>
<dbReference type="SUPFAM" id="SSF75005">
    <property type="entry name" value="Arabinanase/levansucrase/invertase"/>
    <property type="match status" value="1"/>
</dbReference>
<dbReference type="EMBL" id="QVLV01000027">
    <property type="protein sequence ID" value="RGE56333.1"/>
    <property type="molecule type" value="Genomic_DNA"/>
</dbReference>
<dbReference type="Proteomes" id="UP000260812">
    <property type="component" value="Unassembled WGS sequence"/>
</dbReference>
<dbReference type="AlphaFoldDB" id="A0A3E3HWX5"/>
<evidence type="ECO:0000313" key="1">
    <source>
        <dbReference type="EMBL" id="RGE56333.1"/>
    </source>
</evidence>
<protein>
    <submittedName>
        <fullName evidence="1">Glycosyl hydrolase</fullName>
    </submittedName>
</protein>
<proteinExistence type="predicted"/>
<organism evidence="1 2">
    <name type="scientific">Eisenbergiella massiliensis</name>
    <dbReference type="NCBI Taxonomy" id="1720294"/>
    <lineage>
        <taxon>Bacteria</taxon>
        <taxon>Bacillati</taxon>
        <taxon>Bacillota</taxon>
        <taxon>Clostridia</taxon>
        <taxon>Lachnospirales</taxon>
        <taxon>Lachnospiraceae</taxon>
        <taxon>Eisenbergiella</taxon>
    </lineage>
</organism>
<accession>A0A3E3HWX5</accession>
<dbReference type="GO" id="GO:0016787">
    <property type="term" value="F:hydrolase activity"/>
    <property type="evidence" value="ECO:0007669"/>
    <property type="project" value="UniProtKB-KW"/>
</dbReference>
<comment type="caution">
    <text evidence="1">The sequence shown here is derived from an EMBL/GenBank/DDBJ whole genome shotgun (WGS) entry which is preliminary data.</text>
</comment>
<name>A0A3E3HWX5_9FIRM</name>
<evidence type="ECO:0000313" key="2">
    <source>
        <dbReference type="Proteomes" id="UP000260812"/>
    </source>
</evidence>
<gene>
    <name evidence="1" type="ORF">DXC51_24935</name>
</gene>
<keyword evidence="2" id="KW-1185">Reference proteome</keyword>
<keyword evidence="1" id="KW-0378">Hydrolase</keyword>